<dbReference type="InterPro" id="IPR028082">
    <property type="entry name" value="Peripla_BP_I"/>
</dbReference>
<dbReference type="OrthoDB" id="5093953at2"/>
<reference evidence="7" key="2">
    <citation type="submission" date="2010-01" db="EMBL/GenBank/DDBJ databases">
        <title>The complete genome of Conexibacter woesei DSM 14684.</title>
        <authorList>
            <consortium name="US DOE Joint Genome Institute (JGI-PGF)"/>
            <person name="Lucas S."/>
            <person name="Copeland A."/>
            <person name="Lapidus A."/>
            <person name="Glavina del Rio T."/>
            <person name="Dalin E."/>
            <person name="Tice H."/>
            <person name="Bruce D."/>
            <person name="Goodwin L."/>
            <person name="Pitluck S."/>
            <person name="Kyrpides N."/>
            <person name="Mavromatis K."/>
            <person name="Ivanova N."/>
            <person name="Mikhailova N."/>
            <person name="Chertkov O."/>
            <person name="Brettin T."/>
            <person name="Detter J.C."/>
            <person name="Han C."/>
            <person name="Larimer F."/>
            <person name="Land M."/>
            <person name="Hauser L."/>
            <person name="Markowitz V."/>
            <person name="Cheng J.-F."/>
            <person name="Hugenholtz P."/>
            <person name="Woyke T."/>
            <person name="Wu D."/>
            <person name="Pukall R."/>
            <person name="Steenblock K."/>
            <person name="Schneider S."/>
            <person name="Klenk H.-P."/>
            <person name="Eisen J.A."/>
        </authorList>
    </citation>
    <scope>NUCLEOTIDE SEQUENCE [LARGE SCALE GENOMIC DNA]</scope>
    <source>
        <strain evidence="7">DSM 14684 / CIP 108061 / JCM 11494 / NBRC 100937 / ID131577</strain>
    </source>
</reference>
<dbReference type="CDD" id="cd01536">
    <property type="entry name" value="PBP1_ABC_sugar_binding-like"/>
    <property type="match status" value="1"/>
</dbReference>
<dbReference type="AlphaFoldDB" id="D3F6F6"/>
<keyword evidence="3 4" id="KW-0732">Signal</keyword>
<comment type="subcellular location">
    <subcellularLocation>
        <location evidence="1">Cell envelope</location>
    </subcellularLocation>
</comment>
<evidence type="ECO:0000259" key="5">
    <source>
        <dbReference type="Pfam" id="PF13407"/>
    </source>
</evidence>
<proteinExistence type="inferred from homology"/>
<name>D3F6F6_CONWI</name>
<sequence length="345" mass="36527" precursor="true">MRAVRWCMTGVCVVAAVALTACGDADEKTTTAAAGQTATSAEQERQLAFFVPILANEFGAAYKRGIEETAAKRGASVQTFDSQGDPARQLSQIQDAIVADRFDGFVIYTDDGVNVVPGVDRAVDAGIEVTAIDTVIGTERDSLVPYDGMTAMVGQTGASNGTKIGEQVVAACAEQDPCKVLLMIGSAKYSIDRDRLEAAEKVFEGHPNIEVVGTQEANYERDRGRTVMQNVLQSTPDLDVVATWGDQMALGAIPVIASAGRTDQIKLIGNGASRPGVEAIRAGTMESSYAFLPETAGRIATDLTLDAISGKDVERSVNMEEQSPPLPASGVVIDRSNVDDFKAEW</sequence>
<evidence type="ECO:0000256" key="1">
    <source>
        <dbReference type="ARBA" id="ARBA00004196"/>
    </source>
</evidence>
<keyword evidence="6" id="KW-0813">Transport</keyword>
<feature type="signal peptide" evidence="4">
    <location>
        <begin position="1"/>
        <end position="23"/>
    </location>
</feature>
<dbReference type="PANTHER" id="PTHR46847:SF1">
    <property type="entry name" value="D-ALLOSE-BINDING PERIPLASMIC PROTEIN-RELATED"/>
    <property type="match status" value="1"/>
</dbReference>
<dbReference type="Pfam" id="PF13407">
    <property type="entry name" value="Peripla_BP_4"/>
    <property type="match status" value="1"/>
</dbReference>
<keyword evidence="6" id="KW-0762">Sugar transport</keyword>
<dbReference type="eggNOG" id="COG1879">
    <property type="taxonomic scope" value="Bacteria"/>
</dbReference>
<dbReference type="GO" id="GO:0030246">
    <property type="term" value="F:carbohydrate binding"/>
    <property type="evidence" value="ECO:0007669"/>
    <property type="project" value="UniProtKB-ARBA"/>
</dbReference>
<accession>D3F6F6</accession>
<dbReference type="HOGENOM" id="CLU_063390_0_0_11"/>
<evidence type="ECO:0000256" key="3">
    <source>
        <dbReference type="ARBA" id="ARBA00022729"/>
    </source>
</evidence>
<protein>
    <submittedName>
        <fullName evidence="6">ABC-type sugar transport system periplasmic component-like protein</fullName>
    </submittedName>
</protein>
<dbReference type="Gene3D" id="3.40.50.2300">
    <property type="match status" value="2"/>
</dbReference>
<dbReference type="STRING" id="469383.Cwoe_2298"/>
<gene>
    <name evidence="6" type="ordered locus">Cwoe_2298</name>
</gene>
<dbReference type="SUPFAM" id="SSF53822">
    <property type="entry name" value="Periplasmic binding protein-like I"/>
    <property type="match status" value="1"/>
</dbReference>
<dbReference type="PROSITE" id="PS51257">
    <property type="entry name" value="PROKAR_LIPOPROTEIN"/>
    <property type="match status" value="1"/>
</dbReference>
<evidence type="ECO:0000313" key="7">
    <source>
        <dbReference type="Proteomes" id="UP000008229"/>
    </source>
</evidence>
<dbReference type="InterPro" id="IPR025997">
    <property type="entry name" value="SBP_2_dom"/>
</dbReference>
<dbReference type="Proteomes" id="UP000008229">
    <property type="component" value="Chromosome"/>
</dbReference>
<evidence type="ECO:0000256" key="4">
    <source>
        <dbReference type="SAM" id="SignalP"/>
    </source>
</evidence>
<keyword evidence="7" id="KW-1185">Reference proteome</keyword>
<dbReference type="KEGG" id="cwo:Cwoe_2298"/>
<evidence type="ECO:0000313" key="6">
    <source>
        <dbReference type="EMBL" id="ADB50723.1"/>
    </source>
</evidence>
<feature type="domain" description="Periplasmic binding protein" evidence="5">
    <location>
        <begin position="48"/>
        <end position="311"/>
    </location>
</feature>
<organism evidence="6 7">
    <name type="scientific">Conexibacter woesei (strain DSM 14684 / CCUG 47730 / CIP 108061 / JCM 11494 / NBRC 100937 / ID131577)</name>
    <dbReference type="NCBI Taxonomy" id="469383"/>
    <lineage>
        <taxon>Bacteria</taxon>
        <taxon>Bacillati</taxon>
        <taxon>Actinomycetota</taxon>
        <taxon>Thermoleophilia</taxon>
        <taxon>Solirubrobacterales</taxon>
        <taxon>Conexibacteraceae</taxon>
        <taxon>Conexibacter</taxon>
    </lineage>
</organism>
<evidence type="ECO:0000256" key="2">
    <source>
        <dbReference type="ARBA" id="ARBA00007639"/>
    </source>
</evidence>
<dbReference type="PANTHER" id="PTHR46847">
    <property type="entry name" value="D-ALLOSE-BINDING PERIPLASMIC PROTEIN-RELATED"/>
    <property type="match status" value="1"/>
</dbReference>
<feature type="chain" id="PRO_5039701915" evidence="4">
    <location>
        <begin position="24"/>
        <end position="345"/>
    </location>
</feature>
<dbReference type="EMBL" id="CP001854">
    <property type="protein sequence ID" value="ADB50723.1"/>
    <property type="molecule type" value="Genomic_DNA"/>
</dbReference>
<dbReference type="GO" id="GO:0030313">
    <property type="term" value="C:cell envelope"/>
    <property type="evidence" value="ECO:0007669"/>
    <property type="project" value="UniProtKB-SubCell"/>
</dbReference>
<reference evidence="6 7" key="1">
    <citation type="journal article" date="2010" name="Stand. Genomic Sci.">
        <title>Complete genome sequence of Conexibacter woesei type strain (ID131577).</title>
        <authorList>
            <person name="Pukall R."/>
            <person name="Lapidus A."/>
            <person name="Glavina Del Rio T."/>
            <person name="Copeland A."/>
            <person name="Tice H."/>
            <person name="Cheng J.-F."/>
            <person name="Lucas S."/>
            <person name="Chen F."/>
            <person name="Nolan M."/>
            <person name="Bruce D."/>
            <person name="Goodwin L."/>
            <person name="Pitluck S."/>
            <person name="Mavromatis K."/>
            <person name="Ivanova N."/>
            <person name="Ovchinnikova G."/>
            <person name="Pati A."/>
            <person name="Chen A."/>
            <person name="Palaniappan K."/>
            <person name="Land M."/>
            <person name="Hauser L."/>
            <person name="Chang Y.-J."/>
            <person name="Jeffries C.D."/>
            <person name="Chain P."/>
            <person name="Meincke L."/>
            <person name="Sims D."/>
            <person name="Brettin T."/>
            <person name="Detter J.C."/>
            <person name="Rohde M."/>
            <person name="Goeker M."/>
            <person name="Bristow J."/>
            <person name="Eisen J.A."/>
            <person name="Markowitz V."/>
            <person name="Kyrpides N.C."/>
            <person name="Klenk H.-P."/>
            <person name="Hugenholtz P."/>
        </authorList>
    </citation>
    <scope>NUCLEOTIDE SEQUENCE [LARGE SCALE GENOMIC DNA]</scope>
    <source>
        <strain evidence="7">DSM 14684 / CIP 108061 / JCM 11494 / NBRC 100937 / ID131577</strain>
    </source>
</reference>
<dbReference type="RefSeq" id="WP_012933774.1">
    <property type="nucleotide sequence ID" value="NC_013739.1"/>
</dbReference>
<comment type="similarity">
    <text evidence="2">Belongs to the bacterial solute-binding protein 2 family.</text>
</comment>